<dbReference type="PANTHER" id="PTHR34075">
    <property type="entry name" value="BLR3430 PROTEIN"/>
    <property type="match status" value="1"/>
</dbReference>
<evidence type="ECO:0000313" key="4">
    <source>
        <dbReference type="Proteomes" id="UP000278475"/>
    </source>
</evidence>
<dbReference type="PANTHER" id="PTHR34075:SF5">
    <property type="entry name" value="BLR3430 PROTEIN"/>
    <property type="match status" value="1"/>
</dbReference>
<evidence type="ECO:0000259" key="2">
    <source>
        <dbReference type="Pfam" id="PF12172"/>
    </source>
</evidence>
<accession>A0A497EU25</accession>
<feature type="domain" description="ChsH2 rubredoxin-like zinc ribbon" evidence="2">
    <location>
        <begin position="10"/>
        <end position="45"/>
    </location>
</feature>
<reference evidence="3 4" key="1">
    <citation type="submission" date="2018-06" db="EMBL/GenBank/DDBJ databases">
        <title>Extensive metabolic versatility and redundancy in microbially diverse, dynamic hydrothermal sediments.</title>
        <authorList>
            <person name="Dombrowski N."/>
            <person name="Teske A."/>
            <person name="Baker B.J."/>
        </authorList>
    </citation>
    <scope>NUCLEOTIDE SEQUENCE [LARGE SCALE GENOMIC DNA]</scope>
    <source>
        <strain evidence="3">B66_G16</strain>
    </source>
</reference>
<comment type="caution">
    <text evidence="3">The sequence shown here is derived from an EMBL/GenBank/DDBJ whole genome shotgun (WGS) entry which is preliminary data.</text>
</comment>
<dbReference type="InterPro" id="IPR002878">
    <property type="entry name" value="ChsH2_C"/>
</dbReference>
<proteinExistence type="predicted"/>
<dbReference type="InterPro" id="IPR022002">
    <property type="entry name" value="ChsH2_Znr"/>
</dbReference>
<dbReference type="Proteomes" id="UP000278475">
    <property type="component" value="Unassembled WGS sequence"/>
</dbReference>
<protein>
    <submittedName>
        <fullName evidence="3">Transcriptional regulator</fullName>
    </submittedName>
</protein>
<gene>
    <name evidence="3" type="ORF">DRJ31_01100</name>
</gene>
<evidence type="ECO:0000259" key="1">
    <source>
        <dbReference type="Pfam" id="PF01796"/>
    </source>
</evidence>
<organism evidence="3 4">
    <name type="scientific">Thermoproteota archaeon</name>
    <dbReference type="NCBI Taxonomy" id="2056631"/>
    <lineage>
        <taxon>Archaea</taxon>
        <taxon>Thermoproteota</taxon>
    </lineage>
</organism>
<dbReference type="SUPFAM" id="SSF50249">
    <property type="entry name" value="Nucleic acid-binding proteins"/>
    <property type="match status" value="1"/>
</dbReference>
<dbReference type="AlphaFoldDB" id="A0A497EU25"/>
<feature type="domain" description="ChsH2 C-terminal OB-fold" evidence="1">
    <location>
        <begin position="50"/>
        <end position="111"/>
    </location>
</feature>
<evidence type="ECO:0000313" key="3">
    <source>
        <dbReference type="EMBL" id="RLE50532.1"/>
    </source>
</evidence>
<dbReference type="Gene3D" id="6.10.30.10">
    <property type="match status" value="1"/>
</dbReference>
<name>A0A497EU25_9CREN</name>
<dbReference type="InterPro" id="IPR052513">
    <property type="entry name" value="Thioester_dehydratase-like"/>
</dbReference>
<dbReference type="Pfam" id="PF12172">
    <property type="entry name" value="zf-ChsH2"/>
    <property type="match status" value="1"/>
</dbReference>
<dbReference type="EMBL" id="QMQV01000004">
    <property type="protein sequence ID" value="RLE50532.1"/>
    <property type="molecule type" value="Genomic_DNA"/>
</dbReference>
<dbReference type="InterPro" id="IPR012340">
    <property type="entry name" value="NA-bd_OB-fold"/>
</dbReference>
<dbReference type="Pfam" id="PF01796">
    <property type="entry name" value="OB_ChsH2_C"/>
    <property type="match status" value="1"/>
</dbReference>
<sequence>MNLSIPCYWREIPYRYRLEGVKCDNCGKVMYPPRPRCINCGSSKLSKYKLPETGKVLTYSVLYESPNGFEYNIPYVIAIIELDDGTKLLSQITDCPPDKVHVGMAVEAVFRRVATSGDKGIIAYGVKFRPISP</sequence>